<dbReference type="SMART" id="SM00530">
    <property type="entry name" value="HTH_XRE"/>
    <property type="match status" value="1"/>
</dbReference>
<gene>
    <name evidence="3" type="ORF">HHL15_25070</name>
</gene>
<evidence type="ECO:0000259" key="2">
    <source>
        <dbReference type="PROSITE" id="PS50943"/>
    </source>
</evidence>
<dbReference type="AlphaFoldDB" id="A0A848GCH0"/>
<dbReference type="Proteomes" id="UP000580043">
    <property type="component" value="Unassembled WGS sequence"/>
</dbReference>
<feature type="domain" description="HTH cro/C1-type" evidence="2">
    <location>
        <begin position="12"/>
        <end position="66"/>
    </location>
</feature>
<dbReference type="InterPro" id="IPR010982">
    <property type="entry name" value="Lambda_DNA-bd_dom_sf"/>
</dbReference>
<comment type="caution">
    <text evidence="3">The sequence shown here is derived from an EMBL/GenBank/DDBJ whole genome shotgun (WGS) entry which is preliminary data.</text>
</comment>
<dbReference type="EMBL" id="JABBGA010000045">
    <property type="protein sequence ID" value="NML29024.1"/>
    <property type="molecule type" value="Genomic_DNA"/>
</dbReference>
<accession>A0A848GCH0</accession>
<dbReference type="RefSeq" id="WP_169148523.1">
    <property type="nucleotide sequence ID" value="NZ_JABBGA010000045.1"/>
</dbReference>
<dbReference type="Pfam" id="PF01381">
    <property type="entry name" value="HTH_3"/>
    <property type="match status" value="1"/>
</dbReference>
<dbReference type="PROSITE" id="PS50943">
    <property type="entry name" value="HTH_CROC1"/>
    <property type="match status" value="1"/>
</dbReference>
<name>A0A848GCH0_9RHOO</name>
<protein>
    <submittedName>
        <fullName evidence="3">Helix-turn-helix transcriptional regulator</fullName>
    </submittedName>
</protein>
<evidence type="ECO:0000313" key="3">
    <source>
        <dbReference type="EMBL" id="NML29024.1"/>
    </source>
</evidence>
<organism evidence="3 4">
    <name type="scientific">Zoogloea dura</name>
    <dbReference type="NCBI Taxonomy" id="2728840"/>
    <lineage>
        <taxon>Bacteria</taxon>
        <taxon>Pseudomonadati</taxon>
        <taxon>Pseudomonadota</taxon>
        <taxon>Betaproteobacteria</taxon>
        <taxon>Rhodocyclales</taxon>
        <taxon>Zoogloeaceae</taxon>
        <taxon>Zoogloea</taxon>
    </lineage>
</organism>
<keyword evidence="4" id="KW-1185">Reference proteome</keyword>
<proteinExistence type="predicted"/>
<dbReference type="Gene3D" id="1.10.260.40">
    <property type="entry name" value="lambda repressor-like DNA-binding domains"/>
    <property type="match status" value="1"/>
</dbReference>
<dbReference type="CDD" id="cd00093">
    <property type="entry name" value="HTH_XRE"/>
    <property type="match status" value="1"/>
</dbReference>
<keyword evidence="1" id="KW-0238">DNA-binding</keyword>
<dbReference type="GO" id="GO:0003677">
    <property type="term" value="F:DNA binding"/>
    <property type="evidence" value="ECO:0007669"/>
    <property type="project" value="UniProtKB-KW"/>
</dbReference>
<dbReference type="SUPFAM" id="SSF47413">
    <property type="entry name" value="lambda repressor-like DNA-binding domains"/>
    <property type="match status" value="1"/>
</dbReference>
<dbReference type="PANTHER" id="PTHR46797:SF1">
    <property type="entry name" value="METHYLPHOSPHONATE SYNTHASE"/>
    <property type="match status" value="1"/>
</dbReference>
<evidence type="ECO:0000313" key="4">
    <source>
        <dbReference type="Proteomes" id="UP000580043"/>
    </source>
</evidence>
<dbReference type="InterPro" id="IPR050807">
    <property type="entry name" value="TransReg_Diox_bact_type"/>
</dbReference>
<dbReference type="InterPro" id="IPR001387">
    <property type="entry name" value="Cro/C1-type_HTH"/>
</dbReference>
<reference evidence="3 4" key="1">
    <citation type="submission" date="2020-04" db="EMBL/GenBank/DDBJ databases">
        <title>Zoogloea sp. G-4-1-14 isolated from soil.</title>
        <authorList>
            <person name="Dahal R.H."/>
        </authorList>
    </citation>
    <scope>NUCLEOTIDE SEQUENCE [LARGE SCALE GENOMIC DNA]</scope>
    <source>
        <strain evidence="3 4">G-4-1-14</strain>
    </source>
</reference>
<dbReference type="GO" id="GO:0005829">
    <property type="term" value="C:cytosol"/>
    <property type="evidence" value="ECO:0007669"/>
    <property type="project" value="TreeGrafter"/>
</dbReference>
<dbReference type="PANTHER" id="PTHR46797">
    <property type="entry name" value="HTH-TYPE TRANSCRIPTIONAL REGULATOR"/>
    <property type="match status" value="1"/>
</dbReference>
<dbReference type="GO" id="GO:0003700">
    <property type="term" value="F:DNA-binding transcription factor activity"/>
    <property type="evidence" value="ECO:0007669"/>
    <property type="project" value="TreeGrafter"/>
</dbReference>
<sequence length="92" mass="9876">MSTLTRRFGLVVRRHRVARGWSQEEFADRAGLSRSYSGEVERGNSTPSLATVLKIAEALGASPSVLVEEAERDIRPGGVRVARSPVGSLVGV</sequence>
<evidence type="ECO:0000256" key="1">
    <source>
        <dbReference type="ARBA" id="ARBA00023125"/>
    </source>
</evidence>